<comment type="caution">
    <text evidence="1">The sequence shown here is derived from an EMBL/GenBank/DDBJ whole genome shotgun (WGS) entry which is preliminary data.</text>
</comment>
<dbReference type="GO" id="GO:0016990">
    <property type="term" value="F:arginine deiminase activity"/>
    <property type="evidence" value="ECO:0007669"/>
    <property type="project" value="TreeGrafter"/>
</dbReference>
<dbReference type="EMBL" id="JPKZ01001137">
    <property type="protein sequence ID" value="KHN83762.1"/>
    <property type="molecule type" value="Genomic_DNA"/>
</dbReference>
<proteinExistence type="predicted"/>
<dbReference type="SUPFAM" id="SSF55909">
    <property type="entry name" value="Pentein"/>
    <property type="match status" value="1"/>
</dbReference>
<protein>
    <recommendedName>
        <fullName evidence="3">Amidinotransferase</fullName>
    </recommendedName>
</protein>
<dbReference type="OrthoDB" id="5912197at2759"/>
<dbReference type="GO" id="GO:0019546">
    <property type="term" value="P:L-arginine deiminase pathway"/>
    <property type="evidence" value="ECO:0007669"/>
    <property type="project" value="TreeGrafter"/>
</dbReference>
<dbReference type="Proteomes" id="UP000031036">
    <property type="component" value="Unassembled WGS sequence"/>
</dbReference>
<reference evidence="1 2" key="1">
    <citation type="submission" date="2014-11" db="EMBL/GenBank/DDBJ databases">
        <title>Genetic blueprint of the zoonotic pathogen Toxocara canis.</title>
        <authorList>
            <person name="Zhu X.-Q."/>
            <person name="Korhonen P.K."/>
            <person name="Cai H."/>
            <person name="Young N.D."/>
            <person name="Nejsum P."/>
            <person name="von Samson-Himmelstjerna G."/>
            <person name="Boag P.R."/>
            <person name="Tan P."/>
            <person name="Li Q."/>
            <person name="Min J."/>
            <person name="Yang Y."/>
            <person name="Wang X."/>
            <person name="Fang X."/>
            <person name="Hall R.S."/>
            <person name="Hofmann A."/>
            <person name="Sternberg P.W."/>
            <person name="Jex A.R."/>
            <person name="Gasser R.B."/>
        </authorList>
    </citation>
    <scope>NUCLEOTIDE SEQUENCE [LARGE SCALE GENOMIC DNA]</scope>
    <source>
        <strain evidence="1">PN_DK_2014</strain>
    </source>
</reference>
<dbReference type="Pfam" id="PF19420">
    <property type="entry name" value="DDAH_eukar"/>
    <property type="match status" value="1"/>
</dbReference>
<keyword evidence="2" id="KW-1185">Reference proteome</keyword>
<dbReference type="AlphaFoldDB" id="A0A0B2VQV8"/>
<gene>
    <name evidence="1" type="ORF">Tcan_13647</name>
</gene>
<dbReference type="STRING" id="6265.A0A0B2VQV8"/>
<dbReference type="Gene3D" id="3.75.10.10">
    <property type="entry name" value="L-arginine/glycine Amidinotransferase, Chain A"/>
    <property type="match status" value="1"/>
</dbReference>
<evidence type="ECO:0008006" key="3">
    <source>
        <dbReference type="Google" id="ProtNLM"/>
    </source>
</evidence>
<dbReference type="PANTHER" id="PTHR47271:SF2">
    <property type="entry name" value="ARGININE DEIMINASE"/>
    <property type="match status" value="1"/>
</dbReference>
<evidence type="ECO:0000313" key="2">
    <source>
        <dbReference type="Proteomes" id="UP000031036"/>
    </source>
</evidence>
<organism evidence="1 2">
    <name type="scientific">Toxocara canis</name>
    <name type="common">Canine roundworm</name>
    <dbReference type="NCBI Taxonomy" id="6265"/>
    <lineage>
        <taxon>Eukaryota</taxon>
        <taxon>Metazoa</taxon>
        <taxon>Ecdysozoa</taxon>
        <taxon>Nematoda</taxon>
        <taxon>Chromadorea</taxon>
        <taxon>Rhabditida</taxon>
        <taxon>Spirurina</taxon>
        <taxon>Ascaridomorpha</taxon>
        <taxon>Ascaridoidea</taxon>
        <taxon>Toxocaridae</taxon>
        <taxon>Toxocara</taxon>
    </lineage>
</organism>
<accession>A0A0B2VQV8</accession>
<sequence length="649" mass="72838">MSGKGTQDSAEKKRCVRVLQNLMALSNVSLSVFLTQQFREFAAALNPRGEDDNASTCSDGDLLDFGEDEIDDFEEADRKIGHDMRFPKRLSCMAHKLQLALAGGLKASGCRTEVDALIRVVSYSINPWMNVKNAVNHNLAMKQWEALKATIEQAGAATEVLEPNARKFQGADRFPDIVFTANAAVIRKRKAYLANFYYPERQGERLFYEKWLSDHGYETVGDREIPFEGAGDALWGGRDKNVLFIGVGPRTDVRALDDVAEKLDDGSRFKVLGCRLVDPRFYHIDTCFCPLDDELAMFFPYAFDAISRHNIANETELIPLSEQDATLFACNAVVVGKTVVMHKCSSDTVKRLGKHGFDVMFTDMSEFLKSGGSAKCCTLELLPIRATTICTTVLRYSQQTRIHLQLPNEAQKWGRHTANKTEYYYAEDADLCVGIRQHCGDTEEEGYDDIQSCIDDNLPVGHVKTVYMNCGGGKGVVKDSKTGKALITHFCSTPDKFCLPGEYCYNATNYAYCCKDNLPQVAAEYVSPCLKNSVKFFFDDDSHLCLAYRDGCERHSESYDTIEDCLRKSRFAKIIGHRTMWKSYMCTDGYKPATVSVSSGENFPLQAKTNCEEKQFCASNQICMQRGKLGYCCNKGHPSFQRFAFKKLP</sequence>
<dbReference type="PANTHER" id="PTHR47271">
    <property type="entry name" value="ARGININE DEIMINASE"/>
    <property type="match status" value="1"/>
</dbReference>
<name>A0A0B2VQV8_TOXCA</name>
<evidence type="ECO:0000313" key="1">
    <source>
        <dbReference type="EMBL" id="KHN83762.1"/>
    </source>
</evidence>